<keyword evidence="6" id="KW-1133">Transmembrane helix</keyword>
<feature type="domain" description="Protein kinase" evidence="7">
    <location>
        <begin position="412"/>
        <end position="675"/>
    </location>
</feature>
<evidence type="ECO:0000256" key="5">
    <source>
        <dbReference type="PROSITE-ProRule" id="PRU10141"/>
    </source>
</evidence>
<evidence type="ECO:0000256" key="2">
    <source>
        <dbReference type="ARBA" id="ARBA00022741"/>
    </source>
</evidence>
<feature type="transmembrane region" description="Helical" evidence="6">
    <location>
        <begin position="269"/>
        <end position="287"/>
    </location>
</feature>
<dbReference type="RefSeq" id="WP_290282027.1">
    <property type="nucleotide sequence ID" value="NZ_JAUFQI010000001.1"/>
</dbReference>
<name>A0ABV7WTY0_9GAMM</name>
<comment type="caution">
    <text evidence="8">The sequence shown here is derived from an EMBL/GenBank/DDBJ whole genome shotgun (WGS) entry which is preliminary data.</text>
</comment>
<evidence type="ECO:0000256" key="1">
    <source>
        <dbReference type="ARBA" id="ARBA00022679"/>
    </source>
</evidence>
<keyword evidence="6" id="KW-0812">Transmembrane</keyword>
<keyword evidence="1" id="KW-0808">Transferase</keyword>
<dbReference type="Gene3D" id="1.10.510.10">
    <property type="entry name" value="Transferase(Phosphotransferase) domain 1"/>
    <property type="match status" value="1"/>
</dbReference>
<dbReference type="CDD" id="cd14014">
    <property type="entry name" value="STKc_PknB_like"/>
    <property type="match status" value="1"/>
</dbReference>
<sequence length="680" mass="75786">MRHLFFRLFFGLISSFILVIGLFPATHGIDSQLISWGRSLSPGDALEAPLVRVVPSLSQRGELVIKTPVSHSPSQVLSGFQYSYSSESITTQRWLQSALNLFRKTRATQIQEGEHFYWQPAQVHYKTLVSYQEGRSFFDATLNTLGVPVEKDADHLLLNYQAIPIDGFGGLFLNWQAVPSLSYADLGNFDATLISHDTPLAHQFIKEQAALLQELWVTVPNWSFLLAILLATAPWLLIATTSKPMWVALSIGLIEVAIVLYLLIAQAVWVPVLVPAVMLVLATVWYLQKTSLMHRINNLNKAHRKIAGYWVASLLDDSKPESAYRFLVEQKNTLAYSPLWLEVAKGYQRNRQLDKAQLCYEELLSFDPKCTEAKKGLKQLKEVIDGTATMVIGQTRSELPVGHIENLTLGRYHITKELGRGAMGIVYEANDPKINRHVALKVVHLKSLGFDEMDAVKQRFFREAQAAGKLNHPNIVTVYDVGEEHDVAFIAMDLLVGHALSDHISKAASIDVIQRVTWIAQAADALAYAHDHEVIHRDVKPANMIIDSKTNQLKLTDFGVARIAGAQQTQTGVVLGSPSYMSPEQIRGDNLTGQTDVFSLGVTLYQALTQQLPFTGDTLPTLAYAITQSKQVSPRNINGDVPVSLVRIVNKALHKELSDRYKNAAELSQALKKWLAEQNK</sequence>
<organism evidence="8 9">
    <name type="scientific">Reinekea marina</name>
    <dbReference type="NCBI Taxonomy" id="1310421"/>
    <lineage>
        <taxon>Bacteria</taxon>
        <taxon>Pseudomonadati</taxon>
        <taxon>Pseudomonadota</taxon>
        <taxon>Gammaproteobacteria</taxon>
        <taxon>Oceanospirillales</taxon>
        <taxon>Saccharospirillaceae</taxon>
        <taxon>Reinekea</taxon>
    </lineage>
</organism>
<keyword evidence="6" id="KW-0472">Membrane</keyword>
<dbReference type="InterPro" id="IPR000719">
    <property type="entry name" value="Prot_kinase_dom"/>
</dbReference>
<dbReference type="PROSITE" id="PS50011">
    <property type="entry name" value="PROTEIN_KINASE_DOM"/>
    <property type="match status" value="1"/>
</dbReference>
<feature type="binding site" evidence="5">
    <location>
        <position position="441"/>
    </location>
    <ligand>
        <name>ATP</name>
        <dbReference type="ChEBI" id="CHEBI:30616"/>
    </ligand>
</feature>
<keyword evidence="4 5" id="KW-0067">ATP-binding</keyword>
<keyword evidence="3 8" id="KW-0418">Kinase</keyword>
<dbReference type="Gene3D" id="3.30.200.20">
    <property type="entry name" value="Phosphorylase Kinase, domain 1"/>
    <property type="match status" value="1"/>
</dbReference>
<dbReference type="PROSITE" id="PS00108">
    <property type="entry name" value="PROTEIN_KINASE_ST"/>
    <property type="match status" value="1"/>
</dbReference>
<reference evidence="9" key="1">
    <citation type="journal article" date="2019" name="Int. J. Syst. Evol. Microbiol.">
        <title>The Global Catalogue of Microorganisms (GCM) 10K type strain sequencing project: providing services to taxonomists for standard genome sequencing and annotation.</title>
        <authorList>
            <consortium name="The Broad Institute Genomics Platform"/>
            <consortium name="The Broad Institute Genome Sequencing Center for Infectious Disease"/>
            <person name="Wu L."/>
            <person name="Ma J."/>
        </authorList>
    </citation>
    <scope>NUCLEOTIDE SEQUENCE [LARGE SCALE GENOMIC DNA]</scope>
    <source>
        <strain evidence="9">CECT 8288</strain>
    </source>
</reference>
<dbReference type="SUPFAM" id="SSF56112">
    <property type="entry name" value="Protein kinase-like (PK-like)"/>
    <property type="match status" value="1"/>
</dbReference>
<evidence type="ECO:0000256" key="3">
    <source>
        <dbReference type="ARBA" id="ARBA00022777"/>
    </source>
</evidence>
<feature type="transmembrane region" description="Helical" evidence="6">
    <location>
        <begin position="245"/>
        <end position="263"/>
    </location>
</feature>
<evidence type="ECO:0000256" key="4">
    <source>
        <dbReference type="ARBA" id="ARBA00022840"/>
    </source>
</evidence>
<feature type="transmembrane region" description="Helical" evidence="6">
    <location>
        <begin position="215"/>
        <end position="238"/>
    </location>
</feature>
<evidence type="ECO:0000256" key="6">
    <source>
        <dbReference type="SAM" id="Phobius"/>
    </source>
</evidence>
<evidence type="ECO:0000313" key="8">
    <source>
        <dbReference type="EMBL" id="MFC3702527.1"/>
    </source>
</evidence>
<proteinExistence type="predicted"/>
<accession>A0ABV7WTY0</accession>
<evidence type="ECO:0000313" key="9">
    <source>
        <dbReference type="Proteomes" id="UP001595710"/>
    </source>
</evidence>
<gene>
    <name evidence="8" type="ORF">ACFOND_12830</name>
</gene>
<evidence type="ECO:0000259" key="7">
    <source>
        <dbReference type="PROSITE" id="PS50011"/>
    </source>
</evidence>
<dbReference type="InterPro" id="IPR008271">
    <property type="entry name" value="Ser/Thr_kinase_AS"/>
</dbReference>
<dbReference type="Proteomes" id="UP001595710">
    <property type="component" value="Unassembled WGS sequence"/>
</dbReference>
<protein>
    <submittedName>
        <fullName evidence="8">Protein kinase</fullName>
    </submittedName>
</protein>
<dbReference type="PANTHER" id="PTHR43289">
    <property type="entry name" value="MITOGEN-ACTIVATED PROTEIN KINASE KINASE KINASE 20-RELATED"/>
    <property type="match status" value="1"/>
</dbReference>
<dbReference type="PROSITE" id="PS00107">
    <property type="entry name" value="PROTEIN_KINASE_ATP"/>
    <property type="match status" value="1"/>
</dbReference>
<dbReference type="SMART" id="SM00220">
    <property type="entry name" value="S_TKc"/>
    <property type="match status" value="1"/>
</dbReference>
<dbReference type="Pfam" id="PF00069">
    <property type="entry name" value="Pkinase"/>
    <property type="match status" value="1"/>
</dbReference>
<dbReference type="GO" id="GO:0016301">
    <property type="term" value="F:kinase activity"/>
    <property type="evidence" value="ECO:0007669"/>
    <property type="project" value="UniProtKB-KW"/>
</dbReference>
<dbReference type="EMBL" id="JBHRYN010000013">
    <property type="protein sequence ID" value="MFC3702527.1"/>
    <property type="molecule type" value="Genomic_DNA"/>
</dbReference>
<dbReference type="InterPro" id="IPR017441">
    <property type="entry name" value="Protein_kinase_ATP_BS"/>
</dbReference>
<dbReference type="PANTHER" id="PTHR43289:SF6">
    <property type="entry name" value="SERINE_THREONINE-PROTEIN KINASE NEKL-3"/>
    <property type="match status" value="1"/>
</dbReference>
<keyword evidence="2 5" id="KW-0547">Nucleotide-binding</keyword>
<keyword evidence="9" id="KW-1185">Reference proteome</keyword>
<dbReference type="InterPro" id="IPR011009">
    <property type="entry name" value="Kinase-like_dom_sf"/>
</dbReference>